<keyword evidence="1" id="KW-0808">Transferase</keyword>
<dbReference type="GO" id="GO:0032259">
    <property type="term" value="P:methylation"/>
    <property type="evidence" value="ECO:0007669"/>
    <property type="project" value="UniProtKB-KW"/>
</dbReference>
<name>A0ABS5KAI6_9BACT</name>
<evidence type="ECO:0000313" key="2">
    <source>
        <dbReference type="Proteomes" id="UP000721861"/>
    </source>
</evidence>
<dbReference type="InterPro" id="IPR029063">
    <property type="entry name" value="SAM-dependent_MTases_sf"/>
</dbReference>
<reference evidence="1 2" key="1">
    <citation type="journal article" date="2014" name="Int. J. Syst. Evol. Microbiol.">
        <title>Carboxylicivirga gen. nov. in the family Marinilabiliaceae with two novel species, Carboxylicivirga mesophila sp. nov. and Carboxylicivirga taeanensis sp. nov., and reclassification of Cytophaga fermentans as Saccharicrinis fermentans gen. nov., comb. nov.</title>
        <authorList>
            <person name="Yang S.H."/>
            <person name="Seo H.S."/>
            <person name="Woo J.H."/>
            <person name="Oh H.M."/>
            <person name="Jang H."/>
            <person name="Lee J.H."/>
            <person name="Kim S.J."/>
            <person name="Kwon K.K."/>
        </authorList>
    </citation>
    <scope>NUCLEOTIDE SEQUENCE [LARGE SCALE GENOMIC DNA]</scope>
    <source>
        <strain evidence="1 2">JCM 18290</strain>
    </source>
</reference>
<accession>A0ABS5KAI6</accession>
<dbReference type="Proteomes" id="UP000721861">
    <property type="component" value="Unassembled WGS sequence"/>
</dbReference>
<evidence type="ECO:0000313" key="1">
    <source>
        <dbReference type="EMBL" id="MBS2211523.1"/>
    </source>
</evidence>
<comment type="caution">
    <text evidence="1">The sequence shown here is derived from an EMBL/GenBank/DDBJ whole genome shotgun (WGS) entry which is preliminary data.</text>
</comment>
<dbReference type="EMBL" id="JAGUCN010000008">
    <property type="protein sequence ID" value="MBS2211523.1"/>
    <property type="molecule type" value="Genomic_DNA"/>
</dbReference>
<gene>
    <name evidence="1" type="ORF">KEM09_08930</name>
</gene>
<dbReference type="Gene3D" id="3.40.50.150">
    <property type="entry name" value="Vaccinia Virus protein VP39"/>
    <property type="match status" value="1"/>
</dbReference>
<dbReference type="SUPFAM" id="SSF53335">
    <property type="entry name" value="S-adenosyl-L-methionine-dependent methyltransferases"/>
    <property type="match status" value="1"/>
</dbReference>
<dbReference type="Pfam" id="PF13489">
    <property type="entry name" value="Methyltransf_23"/>
    <property type="match status" value="1"/>
</dbReference>
<keyword evidence="2" id="KW-1185">Reference proteome</keyword>
<organism evidence="1 2">
    <name type="scientific">Carboxylicivirga mesophila</name>
    <dbReference type="NCBI Taxonomy" id="1166478"/>
    <lineage>
        <taxon>Bacteria</taxon>
        <taxon>Pseudomonadati</taxon>
        <taxon>Bacteroidota</taxon>
        <taxon>Bacteroidia</taxon>
        <taxon>Marinilabiliales</taxon>
        <taxon>Marinilabiliaceae</taxon>
        <taxon>Carboxylicivirga</taxon>
    </lineage>
</organism>
<dbReference type="RefSeq" id="WP_212227714.1">
    <property type="nucleotide sequence ID" value="NZ_JAGUCN010000008.1"/>
</dbReference>
<proteinExistence type="predicted"/>
<dbReference type="GO" id="GO:0008168">
    <property type="term" value="F:methyltransferase activity"/>
    <property type="evidence" value="ECO:0007669"/>
    <property type="project" value="UniProtKB-KW"/>
</dbReference>
<protein>
    <submittedName>
        <fullName evidence="1">Class I SAM-dependent methyltransferase</fullName>
    </submittedName>
</protein>
<keyword evidence="1" id="KW-0489">Methyltransferase</keyword>
<sequence>MSIYSTTKALLRAIFPASLLFRFEYQMRYWVYLMYAGDKYVCNLCNKRVRAFIEDGGEKMCPRCGSLQRTRRLWQQLSTNYLSDNQTVLDFSPSRSIYRLMKKRKLTYISSDLSGDFIADVNYNIKEIDAADESFDLIICYHILEHIDDDAQAMSELWRVLKKGGTCLVQTPFKAGRIYEDSLITSPEERTKHFGQSDHLRIYSVSGLQERLERAGFKVEVKRFVEEPDNSCGWAPEECILICKK</sequence>
<dbReference type="CDD" id="cd02440">
    <property type="entry name" value="AdoMet_MTases"/>
    <property type="match status" value="1"/>
</dbReference>